<proteinExistence type="predicted"/>
<sequence>MKSALSKLFSAAFCMIAGTPVLAQENLHILGSDAPNLLYGRYTVLDTHPDCAAPDQLAFQIPIEASNLDYVALDSANNLVWGNNNDKIETLHQCYVTERIGTEIRRTPVRCSQASTQPLTQAYDPAAISVGVNGTVTACLSPTNLALVDADWTVNVTHDTVTHRESGTGITPVVSANNDVSSQGDAGGRTRFRIHEDFFTYALWWQEIEENNPFATSFEGIDALSVEAQCIPLSRDTADIGADFVGFQTWFAIVDDHFDQCSGPQCPGTEMLRYNIRWAMTQDCDPI</sequence>
<dbReference type="Proteomes" id="UP001440612">
    <property type="component" value="Chromosome"/>
</dbReference>
<name>A0ABZ2V6N2_9RHOB</name>
<reference evidence="3" key="1">
    <citation type="submission" date="2024-04" db="EMBL/GenBank/DDBJ databases">
        <title>Phylogenomic analyses of a clade within the roseobacter group suggest taxonomic reassignments of species of the genera Aestuariivita, Citreicella, Loktanella, Nautella, Pelagibaca, Ruegeria, Thalassobius, Thiobacimonas and Tropicibacter, and the proposal o.</title>
        <authorList>
            <person name="Jeon C.O."/>
        </authorList>
    </citation>
    <scope>NUCLEOTIDE SEQUENCE [LARGE SCALE GENOMIC DNA]</scope>
    <source>
        <strain evidence="3">BS5-3</strain>
    </source>
</reference>
<evidence type="ECO:0000256" key="1">
    <source>
        <dbReference type="SAM" id="SignalP"/>
    </source>
</evidence>
<evidence type="ECO:0000313" key="3">
    <source>
        <dbReference type="Proteomes" id="UP001440612"/>
    </source>
</evidence>
<gene>
    <name evidence="2" type="ORF">AABB29_15175</name>
</gene>
<evidence type="ECO:0000313" key="2">
    <source>
        <dbReference type="EMBL" id="WZC48198.1"/>
    </source>
</evidence>
<protein>
    <submittedName>
        <fullName evidence="2">Uncharacterized protein</fullName>
    </submittedName>
</protein>
<organism evidence="2 3">
    <name type="scientific">Yoonia phaeophyticola</name>
    <dbReference type="NCBI Taxonomy" id="3137369"/>
    <lineage>
        <taxon>Bacteria</taxon>
        <taxon>Pseudomonadati</taxon>
        <taxon>Pseudomonadota</taxon>
        <taxon>Alphaproteobacteria</taxon>
        <taxon>Rhodobacterales</taxon>
        <taxon>Paracoccaceae</taxon>
        <taxon>Yoonia</taxon>
    </lineage>
</organism>
<feature type="signal peptide" evidence="1">
    <location>
        <begin position="1"/>
        <end position="23"/>
    </location>
</feature>
<keyword evidence="3" id="KW-1185">Reference proteome</keyword>
<feature type="chain" id="PRO_5046096056" evidence="1">
    <location>
        <begin position="24"/>
        <end position="287"/>
    </location>
</feature>
<accession>A0ABZ2V6N2</accession>
<dbReference type="RefSeq" id="WP_341366317.1">
    <property type="nucleotide sequence ID" value="NZ_CP150951.2"/>
</dbReference>
<dbReference type="EMBL" id="CP150951">
    <property type="protein sequence ID" value="WZC48198.1"/>
    <property type="molecule type" value="Genomic_DNA"/>
</dbReference>
<keyword evidence="1" id="KW-0732">Signal</keyword>